<organism evidence="3 4">
    <name type="scientific">Tulasnella calospora MUT 4182</name>
    <dbReference type="NCBI Taxonomy" id="1051891"/>
    <lineage>
        <taxon>Eukaryota</taxon>
        <taxon>Fungi</taxon>
        <taxon>Dikarya</taxon>
        <taxon>Basidiomycota</taxon>
        <taxon>Agaricomycotina</taxon>
        <taxon>Agaricomycetes</taxon>
        <taxon>Cantharellales</taxon>
        <taxon>Tulasnellaceae</taxon>
        <taxon>Tulasnella</taxon>
    </lineage>
</organism>
<dbReference type="Proteomes" id="UP000054248">
    <property type="component" value="Unassembled WGS sequence"/>
</dbReference>
<gene>
    <name evidence="3" type="ORF">M407DRAFT_25212</name>
</gene>
<keyword evidence="1" id="KW-0175">Coiled coil</keyword>
<dbReference type="HOGENOM" id="CLU_084561_0_0_1"/>
<reference evidence="3 4" key="1">
    <citation type="submission" date="2014-04" db="EMBL/GenBank/DDBJ databases">
        <authorList>
            <consortium name="DOE Joint Genome Institute"/>
            <person name="Kuo A."/>
            <person name="Girlanda M."/>
            <person name="Perotto S."/>
            <person name="Kohler A."/>
            <person name="Nagy L.G."/>
            <person name="Floudas D."/>
            <person name="Copeland A."/>
            <person name="Barry K.W."/>
            <person name="Cichocki N."/>
            <person name="Veneault-Fourrey C."/>
            <person name="LaButti K."/>
            <person name="Lindquist E.A."/>
            <person name="Lipzen A."/>
            <person name="Lundell T."/>
            <person name="Morin E."/>
            <person name="Murat C."/>
            <person name="Sun H."/>
            <person name="Tunlid A."/>
            <person name="Henrissat B."/>
            <person name="Grigoriev I.V."/>
            <person name="Hibbett D.S."/>
            <person name="Martin F."/>
            <person name="Nordberg H.P."/>
            <person name="Cantor M.N."/>
            <person name="Hua S.X."/>
        </authorList>
    </citation>
    <scope>NUCLEOTIDE SEQUENCE [LARGE SCALE GENOMIC DNA]</scope>
    <source>
        <strain evidence="3 4">MUT 4182</strain>
    </source>
</reference>
<evidence type="ECO:0000313" key="3">
    <source>
        <dbReference type="EMBL" id="KIO25505.1"/>
    </source>
</evidence>
<feature type="compositionally biased region" description="Polar residues" evidence="2">
    <location>
        <begin position="209"/>
        <end position="228"/>
    </location>
</feature>
<evidence type="ECO:0000313" key="4">
    <source>
        <dbReference type="Proteomes" id="UP000054248"/>
    </source>
</evidence>
<feature type="region of interest" description="Disordered" evidence="2">
    <location>
        <begin position="1"/>
        <end position="31"/>
    </location>
</feature>
<feature type="region of interest" description="Disordered" evidence="2">
    <location>
        <begin position="150"/>
        <end position="232"/>
    </location>
</feature>
<proteinExistence type="predicted"/>
<dbReference type="OrthoDB" id="3363533at2759"/>
<feature type="compositionally biased region" description="Polar residues" evidence="2">
    <location>
        <begin position="1"/>
        <end position="10"/>
    </location>
</feature>
<reference evidence="4" key="2">
    <citation type="submission" date="2015-01" db="EMBL/GenBank/DDBJ databases">
        <title>Evolutionary Origins and Diversification of the Mycorrhizal Mutualists.</title>
        <authorList>
            <consortium name="DOE Joint Genome Institute"/>
            <consortium name="Mycorrhizal Genomics Consortium"/>
            <person name="Kohler A."/>
            <person name="Kuo A."/>
            <person name="Nagy L.G."/>
            <person name="Floudas D."/>
            <person name="Copeland A."/>
            <person name="Barry K.W."/>
            <person name="Cichocki N."/>
            <person name="Veneault-Fourrey C."/>
            <person name="LaButti K."/>
            <person name="Lindquist E.A."/>
            <person name="Lipzen A."/>
            <person name="Lundell T."/>
            <person name="Morin E."/>
            <person name="Murat C."/>
            <person name="Riley R."/>
            <person name="Ohm R."/>
            <person name="Sun H."/>
            <person name="Tunlid A."/>
            <person name="Henrissat B."/>
            <person name="Grigoriev I.V."/>
            <person name="Hibbett D.S."/>
            <person name="Martin F."/>
        </authorList>
    </citation>
    <scope>NUCLEOTIDE SEQUENCE [LARGE SCALE GENOMIC DNA]</scope>
    <source>
        <strain evidence="4">MUT 4182</strain>
    </source>
</reference>
<evidence type="ECO:0000256" key="2">
    <source>
        <dbReference type="SAM" id="MobiDB-lite"/>
    </source>
</evidence>
<evidence type="ECO:0000256" key="1">
    <source>
        <dbReference type="SAM" id="Coils"/>
    </source>
</evidence>
<dbReference type="AlphaFoldDB" id="A0A0C3Q7E2"/>
<keyword evidence="4" id="KW-1185">Reference proteome</keyword>
<sequence>MDTAVDNGNRSAAYDTSMSFSSTRRRRDGSTSVLDLSTKFESDELEENPVVAQMRMELRDAQKEIERLTTLATNLQTQLAARPPLTKVQALEREHQQLELLYHSTQRENQLCMTELEKGKRRERILEGELSKLVGDNWMDTLNLAAQLNPVATTDPRSSPVTATRTPVSATPTPAAGRRPSVVTRGLSMSSHRASPSVATLDHGPRADSPSSLAPSAMPQTLSESPEQPSLAEHLEQIRSLVLGMDQKLKMQDEKLQGMAAAAKAEEKKYEKQVASTNNSLAALAST</sequence>
<dbReference type="STRING" id="1051891.A0A0C3Q7E2"/>
<protein>
    <submittedName>
        <fullName evidence="3">Uncharacterized protein</fullName>
    </submittedName>
</protein>
<feature type="compositionally biased region" description="Polar residues" evidence="2">
    <location>
        <begin position="187"/>
        <end position="198"/>
    </location>
</feature>
<dbReference type="EMBL" id="KN823041">
    <property type="protein sequence ID" value="KIO25505.1"/>
    <property type="molecule type" value="Genomic_DNA"/>
</dbReference>
<feature type="compositionally biased region" description="Low complexity" evidence="2">
    <location>
        <begin position="275"/>
        <end position="287"/>
    </location>
</feature>
<feature type="region of interest" description="Disordered" evidence="2">
    <location>
        <begin position="260"/>
        <end position="287"/>
    </location>
</feature>
<name>A0A0C3Q7E2_9AGAM</name>
<feature type="compositionally biased region" description="Polar residues" evidence="2">
    <location>
        <begin position="150"/>
        <end position="172"/>
    </location>
</feature>
<accession>A0A0C3Q7E2</accession>
<feature type="coiled-coil region" evidence="1">
    <location>
        <begin position="51"/>
        <end position="108"/>
    </location>
</feature>